<organism evidence="2 3">
    <name type="scientific">Nocardia fusca</name>
    <dbReference type="NCBI Taxonomy" id="941183"/>
    <lineage>
        <taxon>Bacteria</taxon>
        <taxon>Bacillati</taxon>
        <taxon>Actinomycetota</taxon>
        <taxon>Actinomycetes</taxon>
        <taxon>Mycobacteriales</taxon>
        <taxon>Nocardiaceae</taxon>
        <taxon>Nocardia</taxon>
    </lineage>
</organism>
<dbReference type="EMBL" id="JBFAIH010000015">
    <property type="protein sequence ID" value="MEV0365628.1"/>
    <property type="molecule type" value="Genomic_DNA"/>
</dbReference>
<gene>
    <name evidence="2" type="ORF">AB0H72_23300</name>
</gene>
<name>A0ABV3FD59_9NOCA</name>
<protein>
    <submittedName>
        <fullName evidence="2">MBL fold metallo-hydrolase</fullName>
    </submittedName>
</protein>
<evidence type="ECO:0000313" key="3">
    <source>
        <dbReference type="Proteomes" id="UP001551658"/>
    </source>
</evidence>
<feature type="domain" description="ODP" evidence="1">
    <location>
        <begin position="29"/>
        <end position="165"/>
    </location>
</feature>
<reference evidence="2 3" key="1">
    <citation type="submission" date="2024-06" db="EMBL/GenBank/DDBJ databases">
        <title>The Natural Products Discovery Center: Release of the First 8490 Sequenced Strains for Exploring Actinobacteria Biosynthetic Diversity.</title>
        <authorList>
            <person name="Kalkreuter E."/>
            <person name="Kautsar S.A."/>
            <person name="Yang D."/>
            <person name="Bader C.D."/>
            <person name="Teijaro C.N."/>
            <person name="Fluegel L."/>
            <person name="Davis C.M."/>
            <person name="Simpson J.R."/>
            <person name="Lauterbach L."/>
            <person name="Steele A.D."/>
            <person name="Gui C."/>
            <person name="Meng S."/>
            <person name="Li G."/>
            <person name="Viehrig K."/>
            <person name="Ye F."/>
            <person name="Su P."/>
            <person name="Kiefer A.F."/>
            <person name="Nichols A."/>
            <person name="Cepeda A.J."/>
            <person name="Yan W."/>
            <person name="Fan B."/>
            <person name="Jiang Y."/>
            <person name="Adhikari A."/>
            <person name="Zheng C.-J."/>
            <person name="Schuster L."/>
            <person name="Cowan T.M."/>
            <person name="Smanski M.J."/>
            <person name="Chevrette M.G."/>
            <person name="De Carvalho L.P.S."/>
            <person name="Shen B."/>
        </authorList>
    </citation>
    <scope>NUCLEOTIDE SEQUENCE [LARGE SCALE GENOMIC DNA]</scope>
    <source>
        <strain evidence="2 3">NPDC050671</strain>
    </source>
</reference>
<dbReference type="RefSeq" id="WP_357982293.1">
    <property type="nucleotide sequence ID" value="NZ_JBFAIH010000015.1"/>
</dbReference>
<accession>A0ABV3FD59</accession>
<evidence type="ECO:0000259" key="1">
    <source>
        <dbReference type="Pfam" id="PF19583"/>
    </source>
</evidence>
<comment type="caution">
    <text evidence="2">The sequence shown here is derived from an EMBL/GenBank/DDBJ whole genome shotgun (WGS) entry which is preliminary data.</text>
</comment>
<proteinExistence type="predicted"/>
<dbReference type="Gene3D" id="3.60.15.10">
    <property type="entry name" value="Ribonuclease Z/Hydroxyacylglutathione hydrolase-like"/>
    <property type="match status" value="1"/>
</dbReference>
<dbReference type="InterPro" id="IPR045761">
    <property type="entry name" value="ODP_dom"/>
</dbReference>
<dbReference type="SUPFAM" id="SSF56281">
    <property type="entry name" value="Metallo-hydrolase/oxidoreductase"/>
    <property type="match status" value="1"/>
</dbReference>
<dbReference type="Proteomes" id="UP001551658">
    <property type="component" value="Unassembled WGS sequence"/>
</dbReference>
<dbReference type="Pfam" id="PF19583">
    <property type="entry name" value="ODP"/>
    <property type="match status" value="1"/>
</dbReference>
<evidence type="ECO:0000313" key="2">
    <source>
        <dbReference type="EMBL" id="MEV0365628.1"/>
    </source>
</evidence>
<sequence>MDIRTDEIADGVYRFSTFVPEVGPTGFTFNQFFVDAAEPLLFHTGMRALFPSVSAAIARIRPVADLRWITFGHLEADESGAMNLFLGAAPYAQVAHGAVGCQVSLDDLADRRPRRLADGEIIDLGDRRIQHFDTPHAPHNWEARVLYEESTGVLFCGDLMTQLGDGPALTDADLVGPAEVAEDVFHATSLGPAVPATLRRLAGLQPTTLAVMHGSSFTGDGSAALRDLATVYENRLAG</sequence>
<keyword evidence="3" id="KW-1185">Reference proteome</keyword>
<dbReference type="InterPro" id="IPR036866">
    <property type="entry name" value="RibonucZ/Hydroxyglut_hydro"/>
</dbReference>